<dbReference type="InterPro" id="IPR050983">
    <property type="entry name" value="GST_Omega/HSP26"/>
</dbReference>
<dbReference type="PANTHER" id="PTHR43968:SF6">
    <property type="entry name" value="GLUTATHIONE S-TRANSFERASE OMEGA"/>
    <property type="match status" value="1"/>
</dbReference>
<dbReference type="InterPro" id="IPR004045">
    <property type="entry name" value="Glutathione_S-Trfase_N"/>
</dbReference>
<proteinExistence type="predicted"/>
<dbReference type="Gene3D" id="3.40.30.10">
    <property type="entry name" value="Glutaredoxin"/>
    <property type="match status" value="1"/>
</dbReference>
<reference evidence="3 4" key="1">
    <citation type="submission" date="2024-03" db="EMBL/GenBank/DDBJ databases">
        <title>Aureococcus anophagefferens CCMP1851 and Kratosvirus quantuckense: Draft genome of a second virus-susceptible host strain in the model system.</title>
        <authorList>
            <person name="Chase E."/>
            <person name="Truchon A.R."/>
            <person name="Schepens W."/>
            <person name="Wilhelm S.W."/>
        </authorList>
    </citation>
    <scope>NUCLEOTIDE SEQUENCE [LARGE SCALE GENOMIC DNA]</scope>
    <source>
        <strain evidence="3 4">CCMP1851</strain>
    </source>
</reference>
<comment type="caution">
    <text evidence="3">The sequence shown here is derived from an EMBL/GenBank/DDBJ whole genome shotgun (WGS) entry which is preliminary data.</text>
</comment>
<evidence type="ECO:0000259" key="2">
    <source>
        <dbReference type="PROSITE" id="PS50404"/>
    </source>
</evidence>
<organism evidence="3 4">
    <name type="scientific">Aureococcus anophagefferens</name>
    <name type="common">Harmful bloom alga</name>
    <dbReference type="NCBI Taxonomy" id="44056"/>
    <lineage>
        <taxon>Eukaryota</taxon>
        <taxon>Sar</taxon>
        <taxon>Stramenopiles</taxon>
        <taxon>Ochrophyta</taxon>
        <taxon>Pelagophyceae</taxon>
        <taxon>Pelagomonadales</taxon>
        <taxon>Pelagomonadaceae</taxon>
        <taxon>Aureococcus</taxon>
    </lineage>
</organism>
<feature type="region of interest" description="Disordered" evidence="1">
    <location>
        <begin position="274"/>
        <end position="294"/>
    </location>
</feature>
<dbReference type="Pfam" id="PF13409">
    <property type="entry name" value="GST_N_2"/>
    <property type="match status" value="1"/>
</dbReference>
<dbReference type="PROSITE" id="PS50404">
    <property type="entry name" value="GST_NTER"/>
    <property type="match status" value="1"/>
</dbReference>
<dbReference type="CDD" id="cd00570">
    <property type="entry name" value="GST_N_family"/>
    <property type="match status" value="1"/>
</dbReference>
<dbReference type="GO" id="GO:0016740">
    <property type="term" value="F:transferase activity"/>
    <property type="evidence" value="ECO:0007669"/>
    <property type="project" value="UniProtKB-KW"/>
</dbReference>
<dbReference type="SUPFAM" id="SSF47616">
    <property type="entry name" value="GST C-terminal domain-like"/>
    <property type="match status" value="1"/>
</dbReference>
<evidence type="ECO:0000313" key="3">
    <source>
        <dbReference type="EMBL" id="KAK7239289.1"/>
    </source>
</evidence>
<keyword evidence="4" id="KW-1185">Reference proteome</keyword>
<dbReference type="InterPro" id="IPR036249">
    <property type="entry name" value="Thioredoxin-like_sf"/>
</dbReference>
<feature type="region of interest" description="Disordered" evidence="1">
    <location>
        <begin position="366"/>
        <end position="396"/>
    </location>
</feature>
<feature type="compositionally biased region" description="Basic and acidic residues" evidence="1">
    <location>
        <begin position="387"/>
        <end position="396"/>
    </location>
</feature>
<evidence type="ECO:0000313" key="4">
    <source>
        <dbReference type="Proteomes" id="UP001363151"/>
    </source>
</evidence>
<sequence length="428" mass="46786">MTWAKVEALVAPVAAAKAPRPGDVRIVFYRDANAWCPHCHKVWFALEQKGLRYETVRVHLRGDPREPPKPAAYVDLVPSGAVPAVALDGEVVTESLVILERLEAIGAPLGPGSLFRAQKDALLRASDDYDCDGDRWLRNGDPAKEAALKADAVAKLETLDAWLAGGPFFLKLRRPSLVDAAYVGFLTRLAHNYAYFKGYDVKEAHANVGAWFAAMEGERGYRATRQEACFEQRVYQFHPSRRRHAEACMGLRRRLVGEPDGAVQPAPEVARLGAPAPADARRRRPRSARGARPGKVAYAARASARRPGADDALLALCALLGGAWPDDRGDRGAAAAAAAAGGAARARRRLRRWRRFAAAIARRATCPRRRRPRARRDPGHARRVRRRGTDVRACGEPRAGEPPACEWADPCASCVDDIARATDATIEL</sequence>
<dbReference type="PROSITE" id="PS51354">
    <property type="entry name" value="GLUTAREDOXIN_2"/>
    <property type="match status" value="1"/>
</dbReference>
<dbReference type="Gene3D" id="1.20.1050.10">
    <property type="match status" value="1"/>
</dbReference>
<dbReference type="Proteomes" id="UP001363151">
    <property type="component" value="Unassembled WGS sequence"/>
</dbReference>
<dbReference type="EMBL" id="JBBJCI010000224">
    <property type="protein sequence ID" value="KAK7239289.1"/>
    <property type="molecule type" value="Genomic_DNA"/>
</dbReference>
<gene>
    <name evidence="3" type="ORF">SO694_00025278</name>
</gene>
<feature type="domain" description="GST N-terminal" evidence="2">
    <location>
        <begin position="26"/>
        <end position="110"/>
    </location>
</feature>
<evidence type="ECO:0000256" key="1">
    <source>
        <dbReference type="SAM" id="MobiDB-lite"/>
    </source>
</evidence>
<accession>A0ABR1FV60</accession>
<dbReference type="Pfam" id="PF13410">
    <property type="entry name" value="GST_C_2"/>
    <property type="match status" value="1"/>
</dbReference>
<name>A0ABR1FV60_AURAN</name>
<keyword evidence="3" id="KW-0808">Transferase</keyword>
<dbReference type="InterPro" id="IPR036282">
    <property type="entry name" value="Glutathione-S-Trfase_C_sf"/>
</dbReference>
<dbReference type="SUPFAM" id="SSF52833">
    <property type="entry name" value="Thioredoxin-like"/>
    <property type="match status" value="1"/>
</dbReference>
<dbReference type="PANTHER" id="PTHR43968">
    <property type="match status" value="1"/>
</dbReference>
<protein>
    <submittedName>
        <fullName evidence="3">Glutathione transferase</fullName>
    </submittedName>
</protein>